<dbReference type="InterPro" id="IPR027417">
    <property type="entry name" value="P-loop_NTPase"/>
</dbReference>
<dbReference type="PROSITE" id="PS00211">
    <property type="entry name" value="ABC_TRANSPORTER_1"/>
    <property type="match status" value="1"/>
</dbReference>
<dbReference type="Gene3D" id="3.40.50.300">
    <property type="entry name" value="P-loop containing nucleotide triphosphate hydrolases"/>
    <property type="match status" value="1"/>
</dbReference>
<evidence type="ECO:0000256" key="1">
    <source>
        <dbReference type="ARBA" id="ARBA00005417"/>
    </source>
</evidence>
<evidence type="ECO:0000256" key="4">
    <source>
        <dbReference type="ARBA" id="ARBA00022840"/>
    </source>
</evidence>
<organism evidence="6 7">
    <name type="scientific">Sediminimonas qiaohouensis</name>
    <dbReference type="NCBI Taxonomy" id="552061"/>
    <lineage>
        <taxon>Bacteria</taxon>
        <taxon>Pseudomonadati</taxon>
        <taxon>Pseudomonadota</taxon>
        <taxon>Alphaproteobacteria</taxon>
        <taxon>Rhodobacterales</taxon>
        <taxon>Roseobacteraceae</taxon>
        <taxon>Sediminimonas</taxon>
    </lineage>
</organism>
<dbReference type="SMART" id="SM00382">
    <property type="entry name" value="AAA"/>
    <property type="match status" value="1"/>
</dbReference>
<evidence type="ECO:0000256" key="3">
    <source>
        <dbReference type="ARBA" id="ARBA00022741"/>
    </source>
</evidence>
<dbReference type="InterPro" id="IPR003593">
    <property type="entry name" value="AAA+_ATPase"/>
</dbReference>
<dbReference type="PROSITE" id="PS50893">
    <property type="entry name" value="ABC_TRANSPORTER_2"/>
    <property type="match status" value="1"/>
</dbReference>
<dbReference type="InterPro" id="IPR017871">
    <property type="entry name" value="ABC_transporter-like_CS"/>
</dbReference>
<keyword evidence="3" id="KW-0547">Nucleotide-binding</keyword>
<reference evidence="6 7" key="1">
    <citation type="submission" date="2019-06" db="EMBL/GenBank/DDBJ databases">
        <title>Enrichment of Autotrophic Halophilic Microorganisms from Red Sea Brine Pool Using Microbial Electrosynthesis System.</title>
        <authorList>
            <person name="Alqahtani M.F."/>
            <person name="Bajracharya S."/>
            <person name="Katuri K.P."/>
            <person name="Ali M."/>
            <person name="Saikaly P.E."/>
        </authorList>
    </citation>
    <scope>NUCLEOTIDE SEQUENCE [LARGE SCALE GENOMIC DNA]</scope>
    <source>
        <strain evidence="6">MES6</strain>
    </source>
</reference>
<dbReference type="Proteomes" id="UP000483078">
    <property type="component" value="Unassembled WGS sequence"/>
</dbReference>
<dbReference type="PANTHER" id="PTHR42788:SF19">
    <property type="entry name" value="ALIPHATIC SULFONATES IMPORT ATP-BINDING PROTEIN SSUB 2"/>
    <property type="match status" value="1"/>
</dbReference>
<dbReference type="InterPro" id="IPR003439">
    <property type="entry name" value="ABC_transporter-like_ATP-bd"/>
</dbReference>
<dbReference type="InterPro" id="IPR050166">
    <property type="entry name" value="ABC_transporter_ATP-bind"/>
</dbReference>
<dbReference type="SUPFAM" id="SSF52540">
    <property type="entry name" value="P-loop containing nucleoside triphosphate hydrolases"/>
    <property type="match status" value="1"/>
</dbReference>
<protein>
    <submittedName>
        <fullName evidence="6">ABC transporter ATP-binding protein</fullName>
    </submittedName>
</protein>
<comment type="caution">
    <text evidence="6">The sequence shown here is derived from an EMBL/GenBank/DDBJ whole genome shotgun (WGS) entry which is preliminary data.</text>
</comment>
<proteinExistence type="inferred from homology"/>
<dbReference type="PANTHER" id="PTHR42788">
    <property type="entry name" value="TAURINE IMPORT ATP-BINDING PROTEIN-RELATED"/>
    <property type="match status" value="1"/>
</dbReference>
<dbReference type="AlphaFoldDB" id="A0A7C9LNR7"/>
<dbReference type="GO" id="GO:0016887">
    <property type="term" value="F:ATP hydrolysis activity"/>
    <property type="evidence" value="ECO:0007669"/>
    <property type="project" value="InterPro"/>
</dbReference>
<name>A0A7C9LNR7_9RHOB</name>
<keyword evidence="4 6" id="KW-0067">ATP-binding</keyword>
<sequence length="219" mass="23104">MSLSVAAGRWTCLLGPSGVGKSTLLHCFAGLGDELLLDGTAEAGDGAPLAGRVALMAQSDLLLPWLTVRDNVTLGARLRRERRGHAGAARLLERVGLHGLAGRKPHALSGGQRQRAALARTLFEDRPVVLLDEPFSALDVANRARMQELAAAELRGRTVLHVTHDPAEAARLGEHIVLLTPAGVSEVPLGAPRAFPRAPDADDTLALTGRLTRLLLDAA</sequence>
<evidence type="ECO:0000259" key="5">
    <source>
        <dbReference type="PROSITE" id="PS50893"/>
    </source>
</evidence>
<comment type="similarity">
    <text evidence="1">Belongs to the ABC transporter superfamily.</text>
</comment>
<evidence type="ECO:0000313" key="6">
    <source>
        <dbReference type="EMBL" id="MTJ04902.1"/>
    </source>
</evidence>
<evidence type="ECO:0000313" key="7">
    <source>
        <dbReference type="Proteomes" id="UP000483078"/>
    </source>
</evidence>
<keyword evidence="2" id="KW-0813">Transport</keyword>
<dbReference type="Pfam" id="PF00005">
    <property type="entry name" value="ABC_tran"/>
    <property type="match status" value="1"/>
</dbReference>
<accession>A0A7C9LNR7</accession>
<dbReference type="EMBL" id="VENJ01000012">
    <property type="protein sequence ID" value="MTJ04902.1"/>
    <property type="molecule type" value="Genomic_DNA"/>
</dbReference>
<evidence type="ECO:0000256" key="2">
    <source>
        <dbReference type="ARBA" id="ARBA00022448"/>
    </source>
</evidence>
<feature type="domain" description="ABC transporter" evidence="5">
    <location>
        <begin position="1"/>
        <end position="206"/>
    </location>
</feature>
<dbReference type="GO" id="GO:0005524">
    <property type="term" value="F:ATP binding"/>
    <property type="evidence" value="ECO:0007669"/>
    <property type="project" value="UniProtKB-KW"/>
</dbReference>
<gene>
    <name evidence="6" type="ORF">FH759_09455</name>
</gene>